<feature type="domain" description="SEC7" evidence="6">
    <location>
        <begin position="2"/>
        <end position="188"/>
    </location>
</feature>
<gene>
    <name evidence="7" type="ORF">DAPPUDRAFT_31197</name>
</gene>
<sequence length="351" mass="40581">IRKRQYRVGLNLFNKKPERGVAYLTQKGFLEASPRAVAKFFISRKGVSKQMIGEYLGNLQNAFNMAALDFFIEELDFAALDVDVALRRFQTYFRMPGEAQKIERLMEVFGQRYCQCNPQVVARLRNPDTVFILAFAVIMLNTDLHTPSIKADKRMKLEDFIKNLRGIDEGANVDQEILVGIYERVKAAEFKPGADHVTQVLKVQQSIVGKKPNLVLPHRRLVCYCRLYEVADAGRRERAGLHQREVFLFNDILVVTKIFSKKKNGVTYSFRQSFQLAGLNVSYFESHHYPFGIRLSQRVDGRTLIMFNARNDHDRAKFCEDLREAILEMDEMENLRIEGELDKQRTAARIS</sequence>
<keyword evidence="5" id="KW-0175">Coiled coil</keyword>
<dbReference type="GO" id="GO:0005737">
    <property type="term" value="C:cytoplasm"/>
    <property type="evidence" value="ECO:0007669"/>
    <property type="project" value="UniProtKB-SubCell"/>
</dbReference>
<dbReference type="Gene3D" id="2.30.29.30">
    <property type="entry name" value="Pleckstrin-homology domain (PH domain)/Phosphotyrosine-binding domain (PTB)"/>
    <property type="match status" value="1"/>
</dbReference>
<dbReference type="GO" id="GO:0032012">
    <property type="term" value="P:regulation of ARF protein signal transduction"/>
    <property type="evidence" value="ECO:0007669"/>
    <property type="project" value="InterPro"/>
</dbReference>
<dbReference type="OrthoDB" id="430364at2759"/>
<evidence type="ECO:0000256" key="3">
    <source>
        <dbReference type="ARBA" id="ARBA00022490"/>
    </source>
</evidence>
<dbReference type="CDD" id="cd00171">
    <property type="entry name" value="Sec7"/>
    <property type="match status" value="1"/>
</dbReference>
<dbReference type="KEGG" id="dpx:DAPPUDRAFT_31197"/>
<dbReference type="InterPro" id="IPR035999">
    <property type="entry name" value="Sec7_dom_sf"/>
</dbReference>
<dbReference type="FunFam" id="1.10.1000.11:FF:000009">
    <property type="entry name" value="IQ motif and SEC7 domain-containing protein"/>
    <property type="match status" value="1"/>
</dbReference>
<reference evidence="7 8" key="1">
    <citation type="journal article" date="2011" name="Science">
        <title>The ecoresponsive genome of Daphnia pulex.</title>
        <authorList>
            <person name="Colbourne J.K."/>
            <person name="Pfrender M.E."/>
            <person name="Gilbert D."/>
            <person name="Thomas W.K."/>
            <person name="Tucker A."/>
            <person name="Oakley T.H."/>
            <person name="Tokishita S."/>
            <person name="Aerts A."/>
            <person name="Arnold G.J."/>
            <person name="Basu M.K."/>
            <person name="Bauer D.J."/>
            <person name="Caceres C.E."/>
            <person name="Carmel L."/>
            <person name="Casola C."/>
            <person name="Choi J.H."/>
            <person name="Detter J.C."/>
            <person name="Dong Q."/>
            <person name="Dusheyko S."/>
            <person name="Eads B.D."/>
            <person name="Frohlich T."/>
            <person name="Geiler-Samerotte K.A."/>
            <person name="Gerlach D."/>
            <person name="Hatcher P."/>
            <person name="Jogdeo S."/>
            <person name="Krijgsveld J."/>
            <person name="Kriventseva E.V."/>
            <person name="Kultz D."/>
            <person name="Laforsch C."/>
            <person name="Lindquist E."/>
            <person name="Lopez J."/>
            <person name="Manak J.R."/>
            <person name="Muller J."/>
            <person name="Pangilinan J."/>
            <person name="Patwardhan R.P."/>
            <person name="Pitluck S."/>
            <person name="Pritham E.J."/>
            <person name="Rechtsteiner A."/>
            <person name="Rho M."/>
            <person name="Rogozin I.B."/>
            <person name="Sakarya O."/>
            <person name="Salamov A."/>
            <person name="Schaack S."/>
            <person name="Shapiro H."/>
            <person name="Shiga Y."/>
            <person name="Skalitzky C."/>
            <person name="Smith Z."/>
            <person name="Souvorov A."/>
            <person name="Sung W."/>
            <person name="Tang Z."/>
            <person name="Tsuchiya D."/>
            <person name="Tu H."/>
            <person name="Vos H."/>
            <person name="Wang M."/>
            <person name="Wolf Y.I."/>
            <person name="Yamagata H."/>
            <person name="Yamada T."/>
            <person name="Ye Y."/>
            <person name="Shaw J.R."/>
            <person name="Andrews J."/>
            <person name="Crease T.J."/>
            <person name="Tang H."/>
            <person name="Lucas S.M."/>
            <person name="Robertson H.M."/>
            <person name="Bork P."/>
            <person name="Koonin E.V."/>
            <person name="Zdobnov E.M."/>
            <person name="Grigoriev I.V."/>
            <person name="Lynch M."/>
            <person name="Boore J.L."/>
        </authorList>
    </citation>
    <scope>NUCLEOTIDE SEQUENCE [LARGE SCALE GENOMIC DNA]</scope>
</reference>
<dbReference type="OMA" id="HAPHIIS"/>
<evidence type="ECO:0000259" key="6">
    <source>
        <dbReference type="PROSITE" id="PS50190"/>
    </source>
</evidence>
<keyword evidence="4" id="KW-0597">Phosphoprotein</keyword>
<dbReference type="InterPro" id="IPR001849">
    <property type="entry name" value="PH_domain"/>
</dbReference>
<evidence type="ECO:0000256" key="1">
    <source>
        <dbReference type="ARBA" id="ARBA00004496"/>
    </source>
</evidence>
<evidence type="ECO:0000313" key="7">
    <source>
        <dbReference type="EMBL" id="EFX74452.1"/>
    </source>
</evidence>
<dbReference type="eggNOG" id="KOG0931">
    <property type="taxonomic scope" value="Eukaryota"/>
</dbReference>
<dbReference type="SUPFAM" id="SSF48425">
    <property type="entry name" value="Sec7 domain"/>
    <property type="match status" value="1"/>
</dbReference>
<dbReference type="InterPro" id="IPR000904">
    <property type="entry name" value="Sec7_dom"/>
</dbReference>
<dbReference type="InterPro" id="IPR023394">
    <property type="entry name" value="Sec7_C_sf"/>
</dbReference>
<dbReference type="SMART" id="SM00222">
    <property type="entry name" value="Sec7"/>
    <property type="match status" value="1"/>
</dbReference>
<dbReference type="SMART" id="SM00233">
    <property type="entry name" value="PH"/>
    <property type="match status" value="1"/>
</dbReference>
<feature type="non-terminal residue" evidence="7">
    <location>
        <position position="351"/>
    </location>
</feature>
<dbReference type="GO" id="GO:0005085">
    <property type="term" value="F:guanyl-nucleotide exchange factor activity"/>
    <property type="evidence" value="ECO:0007669"/>
    <property type="project" value="InterPro"/>
</dbReference>
<dbReference type="SUPFAM" id="SSF50729">
    <property type="entry name" value="PH domain-like"/>
    <property type="match status" value="1"/>
</dbReference>
<dbReference type="Proteomes" id="UP000000305">
    <property type="component" value="Unassembled WGS sequence"/>
</dbReference>
<dbReference type="PhylomeDB" id="E9H1A2"/>
<organism evidence="7 8">
    <name type="scientific">Daphnia pulex</name>
    <name type="common">Water flea</name>
    <dbReference type="NCBI Taxonomy" id="6669"/>
    <lineage>
        <taxon>Eukaryota</taxon>
        <taxon>Metazoa</taxon>
        <taxon>Ecdysozoa</taxon>
        <taxon>Arthropoda</taxon>
        <taxon>Crustacea</taxon>
        <taxon>Branchiopoda</taxon>
        <taxon>Diplostraca</taxon>
        <taxon>Cladocera</taxon>
        <taxon>Anomopoda</taxon>
        <taxon>Daphniidae</taxon>
        <taxon>Daphnia</taxon>
    </lineage>
</organism>
<dbReference type="AlphaFoldDB" id="E9H1A2"/>
<evidence type="ECO:0000256" key="4">
    <source>
        <dbReference type="ARBA" id="ARBA00022553"/>
    </source>
</evidence>
<evidence type="ECO:0000256" key="5">
    <source>
        <dbReference type="ARBA" id="ARBA00023054"/>
    </source>
</evidence>
<comment type="similarity">
    <text evidence="2">Belongs to the BRAG family.</text>
</comment>
<dbReference type="FunFam" id="1.10.220.20:FF:000001">
    <property type="entry name" value="IQ motif and SEC7 domain-containing protein 1"/>
    <property type="match status" value="1"/>
</dbReference>
<feature type="non-terminal residue" evidence="7">
    <location>
        <position position="1"/>
    </location>
</feature>
<dbReference type="Gene3D" id="1.10.1000.11">
    <property type="entry name" value="Arf Nucleotide-binding Site Opener,domain 2"/>
    <property type="match status" value="1"/>
</dbReference>
<evidence type="ECO:0000313" key="8">
    <source>
        <dbReference type="Proteomes" id="UP000000305"/>
    </source>
</evidence>
<dbReference type="Pfam" id="PF16453">
    <property type="entry name" value="IQ_SEC7_PH"/>
    <property type="match status" value="1"/>
</dbReference>
<comment type="subcellular location">
    <subcellularLocation>
        <location evidence="1">Cytoplasm</location>
    </subcellularLocation>
</comment>
<dbReference type="STRING" id="6669.E9H1A2"/>
<dbReference type="EMBL" id="GL732583">
    <property type="protein sequence ID" value="EFX74452.1"/>
    <property type="molecule type" value="Genomic_DNA"/>
</dbReference>
<dbReference type="PROSITE" id="PS50190">
    <property type="entry name" value="SEC7"/>
    <property type="match status" value="1"/>
</dbReference>
<dbReference type="Gene3D" id="1.10.220.20">
    <property type="match status" value="1"/>
</dbReference>
<protein>
    <recommendedName>
        <fullName evidence="6">SEC7 domain-containing protein</fullName>
    </recommendedName>
</protein>
<keyword evidence="8" id="KW-1185">Reference proteome</keyword>
<dbReference type="FunFam" id="2.30.29.30:FF:000004">
    <property type="entry name" value="IQ motif and SEC7 domain-containing protein 1"/>
    <property type="match status" value="1"/>
</dbReference>
<keyword evidence="3" id="KW-0963">Cytoplasm</keyword>
<dbReference type="CDD" id="cd13318">
    <property type="entry name" value="PH_IQSEC"/>
    <property type="match status" value="1"/>
</dbReference>
<dbReference type="Pfam" id="PF01369">
    <property type="entry name" value="Sec7"/>
    <property type="match status" value="1"/>
</dbReference>
<dbReference type="PANTHER" id="PTHR10663">
    <property type="entry name" value="GUANYL-NUCLEOTIDE EXCHANGE FACTOR"/>
    <property type="match status" value="1"/>
</dbReference>
<dbReference type="PANTHER" id="PTHR10663:SF342">
    <property type="entry name" value="FI21420P1"/>
    <property type="match status" value="1"/>
</dbReference>
<evidence type="ECO:0000256" key="2">
    <source>
        <dbReference type="ARBA" id="ARBA00006248"/>
    </source>
</evidence>
<dbReference type="HOGENOM" id="CLU_031196_0_0_1"/>
<dbReference type="InterPro" id="IPR011993">
    <property type="entry name" value="PH-like_dom_sf"/>
</dbReference>
<dbReference type="InterPro" id="IPR033742">
    <property type="entry name" value="IQSEC_PH"/>
</dbReference>
<dbReference type="InParanoid" id="E9H1A2"/>
<name>E9H1A2_DAPPU</name>
<accession>E9H1A2</accession>
<proteinExistence type="inferred from homology"/>